<keyword evidence="1" id="KW-0812">Transmembrane</keyword>
<evidence type="ECO:0000256" key="1">
    <source>
        <dbReference type="SAM" id="Phobius"/>
    </source>
</evidence>
<dbReference type="Proteomes" id="UP000663207">
    <property type="component" value="Chromosome"/>
</dbReference>
<keyword evidence="1" id="KW-0472">Membrane</keyword>
<feature type="transmembrane region" description="Helical" evidence="1">
    <location>
        <begin position="28"/>
        <end position="50"/>
    </location>
</feature>
<organism evidence="2 3">
    <name type="scientific">Shewanella sedimentimangrovi</name>
    <dbReference type="NCBI Taxonomy" id="2814293"/>
    <lineage>
        <taxon>Bacteria</taxon>
        <taxon>Pseudomonadati</taxon>
        <taxon>Pseudomonadota</taxon>
        <taxon>Gammaproteobacteria</taxon>
        <taxon>Alteromonadales</taxon>
        <taxon>Shewanellaceae</taxon>
        <taxon>Shewanella</taxon>
    </lineage>
</organism>
<gene>
    <name evidence="2" type="ORF">JYB85_00030</name>
</gene>
<keyword evidence="1" id="KW-1133">Transmembrane helix</keyword>
<evidence type="ECO:0000313" key="3">
    <source>
        <dbReference type="Proteomes" id="UP000663207"/>
    </source>
</evidence>
<sequence>MIIFRFFLYGSAAFFVLAKCLQGPIETALYLAAAGGVTSTLSCLAVLGMVRICKELSHYE</sequence>
<accession>A0ABX7R2J3</accession>
<reference evidence="2 3" key="1">
    <citation type="submission" date="2021-03" db="EMBL/GenBank/DDBJ databases">
        <title>Novel species identification of genus Shewanella.</title>
        <authorList>
            <person name="Liu G."/>
            <person name="Zhang Q."/>
        </authorList>
    </citation>
    <scope>NUCLEOTIDE SEQUENCE [LARGE SCALE GENOMIC DNA]</scope>
    <source>
        <strain evidence="2 3">FJAT-52962</strain>
    </source>
</reference>
<name>A0ABX7R2J3_9GAMM</name>
<protein>
    <submittedName>
        <fullName evidence="2">Uncharacterized protein</fullName>
    </submittedName>
</protein>
<keyword evidence="3" id="KW-1185">Reference proteome</keyword>
<proteinExistence type="predicted"/>
<dbReference type="EMBL" id="CP071502">
    <property type="protein sequence ID" value="QSX37288.1"/>
    <property type="molecule type" value="Genomic_DNA"/>
</dbReference>
<evidence type="ECO:0000313" key="2">
    <source>
        <dbReference type="EMBL" id="QSX37288.1"/>
    </source>
</evidence>
<dbReference type="RefSeq" id="WP_207380533.1">
    <property type="nucleotide sequence ID" value="NZ_CP071502.1"/>
</dbReference>